<evidence type="ECO:0000256" key="2">
    <source>
        <dbReference type="ARBA" id="ARBA00004192"/>
    </source>
</evidence>
<dbReference type="Pfam" id="PF14496">
    <property type="entry name" value="NEL"/>
    <property type="match status" value="1"/>
</dbReference>
<sequence length="1605" mass="177677">MPATEKKQDLPQGSILNTLLDATGDLDTAEALQKCLPASLLKASTATLANIDQTARDLHDIQLKVDKDLAGLKPLHSFCINALNEALQRKWPAKYDVEQDLLSMPGDPCGCPPSSVKDGIETINHSTQSLLQGAMQNFSEDEEGADAFPDGSVVRVKAAPGGVKDLTPAAFAAFCRELDLGKQYQEHFQQVFGLRDEDGKVVATSSMTRDIASMKKLLLQFDTHLASLKGHITPVGLRMLQDLIKAEGVVSAKSLRYGGRTMIMQGLEAMDACVWGVVVFSARSVEQYPDEWCLVYMAGEPDRPLYEYSSFSAFKRYLTQQLQLKPFQEYFAQSLDEDAKADFFKSFSDTQELGTVRQLSITTPLFEFMVQSHVGKLQLDARKLAVPTADIDEDVRQKRLLDFLQMGVTVASVAGLFVPVLGQLMMGVAVGQLLGEVYEGVEDWRRGDHQQALSHLLSVAENIALMAAFAGGQKALGALGAKLVRSHPEFFGQFTAILNRAGKPRLWKPDLSVYEHRLPAGLTVAEGSTEFYRIGDKTLGRVDHRFFAGSHDSETNVWRLEHASRAQAYSPELTRHVEGGWQLPDERTEEWAGSAYPLKRIDPHLSEFVDTDLDMMRRLSDTSYETLHRVFSDNLSLPVRLRDTVERVRIGRQLSELARELQSGEIHSGQSVEEQLHALPKLPGWPTDRYIEVMRAEGSVKAAYPPTRVADDQLCVEVDEDQLAQGQLLQTVIDGLYPHEVDTLLGSKVAQGAQESALAKKLGTALEADHRAVFEHMYRRYDQSEAADVLTLRAVYAGLPQRVAQTLIDRAPSVERLSLRSADRVPLRLGQQASEQLARVRLDRALTGLHWPWIATADTDKLAIQLLSRLRGWEAGLRLVMRDKTLTGPVLEAIGAETATAADTCSLVKSGAGYEAFGGNGKSLGKVAAGPDALYTAVLKALPARQRIAVGFADPSPAEAARLRSQLLDAALAEREASAQTLVSGKFTERLVEPACIQGDQPLAINHPRALLRKVRKLYPRLSEIEAGQLLDELGDDPLSRATRVRALRQDLLKLRDALFAWSEDEAAMRALGGDWGEVRHGRKTVAEMIEEAFRRISVAENDQGESVCALNLDKMRVGKLPTLPPGVSFDHIERLSLREMEQGDDVVYFLKAFKQLESLELDHNKITRLPEVLSHMPRLGRLSLANNQLRLTEQTLVKLNGLRTLHHLNLNANPLGATPDIGSMVKLRQLLLRETGLTELPKGLELPAHLDWINLSDNQIKELPLWLFRTSRRFSQSVDLSRNPLSRTSATHLETYRKNYGVGMGYLADDIARLDEQKARSLWFTETAGEVGATRERIWTAFKEEPRAEALFHLLAVLGDTAGGTKGSADLQRRVWTVLEAAETDAGLCDQLLDIAANRMICTDSAAVNFSHLEVAVEVNQLTNAASGEITAKPLLKLLRGLFRLDQLNAIAEEHAAKVKADALEVNLAFRIGLAETLDLPGQPRHMLFSEQAKVTAADLEAAKSRVSAAELSPELLKFMLRQPFWSDYLKRTFPRQFSPIDEKFAAKLEREFEGASKLSSADYLSKVDAIKLDREQAEEAVLQRLTDDAVRLADLGICMMPEA</sequence>
<keyword evidence="17" id="KW-1185">Reference proteome</keyword>
<keyword evidence="8 14" id="KW-0808">Transferase</keyword>
<evidence type="ECO:0000256" key="13">
    <source>
        <dbReference type="ARBA" id="ARBA00023200"/>
    </source>
</evidence>
<comment type="similarity">
    <text evidence="4 14">Belongs to the LRR-containing bacterial E3 ligase family.</text>
</comment>
<dbReference type="InterPro" id="IPR001611">
    <property type="entry name" value="Leu-rich_rpt"/>
</dbReference>
<dbReference type="EC" id="2.3.2.27" evidence="5"/>
<gene>
    <name evidence="16" type="ORF">HU739_021095</name>
</gene>
<dbReference type="InterPro" id="IPR029487">
    <property type="entry name" value="NEL_dom"/>
</dbReference>
<evidence type="ECO:0000256" key="5">
    <source>
        <dbReference type="ARBA" id="ARBA00012483"/>
    </source>
</evidence>
<dbReference type="KEGG" id="phv:HU739_021095"/>
<feature type="domain" description="NEL" evidence="15">
    <location>
        <begin position="1316"/>
        <end position="1605"/>
    </location>
</feature>
<dbReference type="GO" id="GO:0061630">
    <property type="term" value="F:ubiquitin protein ligase activity"/>
    <property type="evidence" value="ECO:0007669"/>
    <property type="project" value="UniProtKB-EC"/>
</dbReference>
<evidence type="ECO:0000259" key="15">
    <source>
        <dbReference type="PROSITE" id="PS52053"/>
    </source>
</evidence>
<evidence type="ECO:0000256" key="1">
    <source>
        <dbReference type="ARBA" id="ARBA00000900"/>
    </source>
</evidence>
<dbReference type="PANTHER" id="PTHR47114">
    <property type="match status" value="1"/>
</dbReference>
<dbReference type="GO" id="GO:0005576">
    <property type="term" value="C:extracellular region"/>
    <property type="evidence" value="ECO:0007669"/>
    <property type="project" value="UniProtKB-SubCell"/>
</dbReference>
<dbReference type="GO" id="GO:0016567">
    <property type="term" value="P:protein ubiquitination"/>
    <property type="evidence" value="ECO:0007669"/>
    <property type="project" value="InterPro"/>
</dbReference>
<dbReference type="PROSITE" id="PS52053">
    <property type="entry name" value="NEL"/>
    <property type="match status" value="1"/>
</dbReference>
<evidence type="ECO:0000256" key="11">
    <source>
        <dbReference type="ARBA" id="ARBA00022843"/>
    </source>
</evidence>
<evidence type="ECO:0000256" key="6">
    <source>
        <dbReference type="ARBA" id="ARBA00022525"/>
    </source>
</evidence>
<reference evidence="16 17" key="2">
    <citation type="journal article" date="2021" name="Microorganisms">
        <title>The Ever-Expanding Pseudomonas Genus: Description of 43 New Species and Partition of the Pseudomonas putida Group.</title>
        <authorList>
            <person name="Girard L."/>
            <person name="Lood C."/>
            <person name="Hofte M."/>
            <person name="Vandamme P."/>
            <person name="Rokni-Zadeh H."/>
            <person name="van Noort V."/>
            <person name="Lavigne R."/>
            <person name="De Mot R."/>
        </authorList>
    </citation>
    <scope>NUCLEOTIDE SEQUENCE [LARGE SCALE GENOMIC DNA]</scope>
    <source>
        <strain evidence="16 17">SWRI65</strain>
    </source>
</reference>
<dbReference type="InterPro" id="IPR003591">
    <property type="entry name" value="Leu-rich_rpt_typical-subtyp"/>
</dbReference>
<organism evidence="16 17">
    <name type="scientific">Pseudomonas hamedanensis</name>
    <dbReference type="NCBI Taxonomy" id="2745504"/>
    <lineage>
        <taxon>Bacteria</taxon>
        <taxon>Pseudomonadati</taxon>
        <taxon>Pseudomonadota</taxon>
        <taxon>Gammaproteobacteria</taxon>
        <taxon>Pseudomonadales</taxon>
        <taxon>Pseudomonadaceae</taxon>
        <taxon>Pseudomonas</taxon>
    </lineage>
</organism>
<dbReference type="Gene3D" id="1.20.58.360">
    <property type="entry name" value="Shigella T3SS effector IpaH defines"/>
    <property type="match status" value="1"/>
</dbReference>
<dbReference type="RefSeq" id="WP_186547019.1">
    <property type="nucleotide sequence ID" value="NZ_CP077091.1"/>
</dbReference>
<protein>
    <recommendedName>
        <fullName evidence="5">RING-type E3 ubiquitin transferase</fullName>
        <ecNumber evidence="5">2.3.2.27</ecNumber>
    </recommendedName>
</protein>
<keyword evidence="10 14" id="KW-0833">Ubl conjugation pathway</keyword>
<comment type="subcellular location">
    <subcellularLocation>
        <location evidence="2">Host cytoplasm</location>
    </subcellularLocation>
    <subcellularLocation>
        <location evidence="3">Secreted</location>
    </subcellularLocation>
</comment>
<evidence type="ECO:0000313" key="17">
    <source>
        <dbReference type="Proteomes" id="UP000631521"/>
    </source>
</evidence>
<dbReference type="Gene3D" id="3.80.10.10">
    <property type="entry name" value="Ribonuclease Inhibitor"/>
    <property type="match status" value="1"/>
</dbReference>
<dbReference type="PANTHER" id="PTHR47114:SF2">
    <property type="entry name" value="OLIGODENDROCYTE-MYELIN GLYCOPROTEIN"/>
    <property type="match status" value="1"/>
</dbReference>
<evidence type="ECO:0000256" key="12">
    <source>
        <dbReference type="ARBA" id="ARBA00023026"/>
    </source>
</evidence>
<evidence type="ECO:0000256" key="10">
    <source>
        <dbReference type="ARBA" id="ARBA00022786"/>
    </source>
</evidence>
<dbReference type="InterPro" id="IPR046673">
    <property type="entry name" value="ToxA_N"/>
</dbReference>
<evidence type="ECO:0000256" key="7">
    <source>
        <dbReference type="ARBA" id="ARBA00022614"/>
    </source>
</evidence>
<evidence type="ECO:0000256" key="9">
    <source>
        <dbReference type="ARBA" id="ARBA00022737"/>
    </source>
</evidence>
<dbReference type="PROSITE" id="PS51450">
    <property type="entry name" value="LRR"/>
    <property type="match status" value="2"/>
</dbReference>
<accession>A0A9E6NYX3</accession>
<keyword evidence="7" id="KW-0433">Leucine-rich repeat</keyword>
<evidence type="ECO:0000256" key="4">
    <source>
        <dbReference type="ARBA" id="ARBA00009868"/>
    </source>
</evidence>
<comment type="catalytic activity">
    <reaction evidence="1">
        <text>S-ubiquitinyl-[E2 ubiquitin-conjugating enzyme]-L-cysteine + [acceptor protein]-L-lysine = [E2 ubiquitin-conjugating enzyme]-L-cysteine + N(6)-ubiquitinyl-[acceptor protein]-L-lysine.</text>
        <dbReference type="EC" id="2.3.2.27"/>
    </reaction>
</comment>
<dbReference type="SMART" id="SM00369">
    <property type="entry name" value="LRR_TYP"/>
    <property type="match status" value="4"/>
</dbReference>
<dbReference type="EMBL" id="CP077091">
    <property type="protein sequence ID" value="QXI16391.1"/>
    <property type="molecule type" value="Genomic_DNA"/>
</dbReference>
<keyword evidence="12" id="KW-0843">Virulence</keyword>
<evidence type="ECO:0000256" key="3">
    <source>
        <dbReference type="ARBA" id="ARBA00004613"/>
    </source>
</evidence>
<keyword evidence="13 14" id="KW-1035">Host cytoplasm</keyword>
<evidence type="ECO:0000256" key="8">
    <source>
        <dbReference type="ARBA" id="ARBA00022679"/>
    </source>
</evidence>
<dbReference type="SUPFAM" id="SSF52058">
    <property type="entry name" value="L domain-like"/>
    <property type="match status" value="1"/>
</dbReference>
<keyword evidence="11 14" id="KW-0832">Ubl conjugation</keyword>
<dbReference type="InterPro" id="IPR051071">
    <property type="entry name" value="LRR-bact_E3_ubiq_ligases"/>
</dbReference>
<dbReference type="Pfam" id="PF20178">
    <property type="entry name" value="ToxA_N"/>
    <property type="match status" value="1"/>
</dbReference>
<dbReference type="GO" id="GO:0030430">
    <property type="term" value="C:host cell cytoplasm"/>
    <property type="evidence" value="ECO:0007669"/>
    <property type="project" value="UniProtKB-SubCell"/>
</dbReference>
<dbReference type="InterPro" id="IPR032675">
    <property type="entry name" value="LRR_dom_sf"/>
</dbReference>
<reference evidence="16 17" key="1">
    <citation type="journal article" date="2020" name="Microorganisms">
        <title>Reliable Identification of Environmental Pseudomonas Isolates Using the rpoD Gene.</title>
        <authorList>
            <consortium name="The Broad Institute Genome Sequencing Platform"/>
            <person name="Girard L."/>
            <person name="Lood C."/>
            <person name="Rokni-Zadeh H."/>
            <person name="van Noort V."/>
            <person name="Lavigne R."/>
            <person name="De Mot R."/>
        </authorList>
    </citation>
    <scope>NUCLEOTIDE SEQUENCE [LARGE SCALE GENOMIC DNA]</scope>
    <source>
        <strain evidence="16 17">SWRI65</strain>
    </source>
</reference>
<keyword evidence="9" id="KW-0677">Repeat</keyword>
<evidence type="ECO:0000256" key="14">
    <source>
        <dbReference type="PROSITE-ProRule" id="PRU01398"/>
    </source>
</evidence>
<comment type="PTM">
    <text evidence="14">Ubiquitinated in the presence of host E1 ubiquitin-activating enzyme, E2 ubiquitin-conjugating enzyme and ubiquitin.</text>
</comment>
<name>A0A9E6NYX3_9PSED</name>
<dbReference type="Proteomes" id="UP000631521">
    <property type="component" value="Chromosome"/>
</dbReference>
<proteinExistence type="inferred from homology"/>
<evidence type="ECO:0000313" key="16">
    <source>
        <dbReference type="EMBL" id="QXI16391.1"/>
    </source>
</evidence>
<keyword evidence="6 14" id="KW-0964">Secreted</keyword>
<feature type="active site" description="Glycyl thioester intermediate" evidence="14">
    <location>
        <position position="1403"/>
    </location>
</feature>